<sequence>MKRCYCAANRLTGITRGGRSQPKTTNNEVHSQVAATARSDVLEIIPPSFSPLSFVQNCSAVVTYVTYDLVNAFPPPARGVVSLLHLFSVKESRP</sequence>
<dbReference type="Proteomes" id="UP001187343">
    <property type="component" value="Unassembled WGS sequence"/>
</dbReference>
<keyword evidence="2" id="KW-1185">Reference proteome</keyword>
<reference evidence="1" key="1">
    <citation type="submission" date="2023-08" db="EMBL/GenBank/DDBJ databases">
        <title>Chromosome-level Genome Assembly of mud carp (Cirrhinus molitorella).</title>
        <authorList>
            <person name="Liu H."/>
        </authorList>
    </citation>
    <scope>NUCLEOTIDE SEQUENCE</scope>
    <source>
        <strain evidence="1">Prfri</strain>
        <tissue evidence="1">Muscle</tissue>
    </source>
</reference>
<comment type="caution">
    <text evidence="1">The sequence shown here is derived from an EMBL/GenBank/DDBJ whole genome shotgun (WGS) entry which is preliminary data.</text>
</comment>
<proteinExistence type="predicted"/>
<evidence type="ECO:0000313" key="2">
    <source>
        <dbReference type="Proteomes" id="UP001187343"/>
    </source>
</evidence>
<gene>
    <name evidence="1" type="ORF">Q8A67_005785</name>
</gene>
<dbReference type="EMBL" id="JAUYZG010000005">
    <property type="protein sequence ID" value="KAK2906800.1"/>
    <property type="molecule type" value="Genomic_DNA"/>
</dbReference>
<evidence type="ECO:0000313" key="1">
    <source>
        <dbReference type="EMBL" id="KAK2906800.1"/>
    </source>
</evidence>
<name>A0AA88Q926_9TELE</name>
<dbReference type="AlphaFoldDB" id="A0AA88Q926"/>
<protein>
    <submittedName>
        <fullName evidence="1">Uncharacterized protein</fullName>
    </submittedName>
</protein>
<organism evidence="1 2">
    <name type="scientific">Cirrhinus molitorella</name>
    <name type="common">mud carp</name>
    <dbReference type="NCBI Taxonomy" id="172907"/>
    <lineage>
        <taxon>Eukaryota</taxon>
        <taxon>Metazoa</taxon>
        <taxon>Chordata</taxon>
        <taxon>Craniata</taxon>
        <taxon>Vertebrata</taxon>
        <taxon>Euteleostomi</taxon>
        <taxon>Actinopterygii</taxon>
        <taxon>Neopterygii</taxon>
        <taxon>Teleostei</taxon>
        <taxon>Ostariophysi</taxon>
        <taxon>Cypriniformes</taxon>
        <taxon>Cyprinidae</taxon>
        <taxon>Labeoninae</taxon>
        <taxon>Labeonini</taxon>
        <taxon>Cirrhinus</taxon>
    </lineage>
</organism>
<accession>A0AA88Q926</accession>